<evidence type="ECO:0000256" key="3">
    <source>
        <dbReference type="ARBA" id="ARBA00023125"/>
    </source>
</evidence>
<organism evidence="5 6">
    <name type="scientific">Fructilactobacillus carniphilus</name>
    <dbReference type="NCBI Taxonomy" id="2940297"/>
    <lineage>
        <taxon>Bacteria</taxon>
        <taxon>Bacillati</taxon>
        <taxon>Bacillota</taxon>
        <taxon>Bacilli</taxon>
        <taxon>Lactobacillales</taxon>
        <taxon>Lactobacillaceae</taxon>
        <taxon>Fructilactobacillus</taxon>
    </lineage>
</organism>
<evidence type="ECO:0000256" key="2">
    <source>
        <dbReference type="ARBA" id="ARBA00022747"/>
    </source>
</evidence>
<dbReference type="Proteomes" id="UP001056164">
    <property type="component" value="Chromosome"/>
</dbReference>
<gene>
    <name evidence="5" type="ORF">M3M37_00010</name>
</gene>
<feature type="domain" description="Type I restriction modification DNA specificity" evidence="4">
    <location>
        <begin position="221"/>
        <end position="364"/>
    </location>
</feature>
<dbReference type="InterPro" id="IPR052021">
    <property type="entry name" value="Type-I_RS_S_subunit"/>
</dbReference>
<dbReference type="GO" id="GO:0016787">
    <property type="term" value="F:hydrolase activity"/>
    <property type="evidence" value="ECO:0007669"/>
    <property type="project" value="UniProtKB-KW"/>
</dbReference>
<dbReference type="SUPFAM" id="SSF116734">
    <property type="entry name" value="DNA methylase specificity domain"/>
    <property type="match status" value="2"/>
</dbReference>
<comment type="similarity">
    <text evidence="1">Belongs to the type-I restriction system S methylase family.</text>
</comment>
<sequence>MIDWFFMYDFIIDIYDANNWEKHRLGDLSKIVRGASPRPIKNPKWFDENSDIGWLRIADVTKQNGKIHFLEQHLSKLGQEKTRILKSPHLLLSIAATVGSPVINYIPTGVHDGFLIFLNPKFDKLFMFQWLQYFKNYWNKYGQPGSQVNLNSDLVRNQQIYIPAKKEQIIISDLFSILDNLLTVNQHKLEQLKLLKKALLQQLFPQNDEITPQIRFANFQDNWERHKLSDLFLIKAGGDLHKEELSETGIYPVISNSLEKNGIIGYSNSFKFDSPTITVTGRGSIGHAISRHERITPVIRVLVLIPKNKINVDFTTEYINRIEIYNESTGVPQLTAPQLGIYKILVPSFKETNLIGCITRKMDLLINKSKYKISILKSIKKALLQNMFI</sequence>
<evidence type="ECO:0000313" key="5">
    <source>
        <dbReference type="EMBL" id="USS90654.1"/>
    </source>
</evidence>
<accession>A0ABY5BVX3</accession>
<evidence type="ECO:0000256" key="1">
    <source>
        <dbReference type="ARBA" id="ARBA00010923"/>
    </source>
</evidence>
<dbReference type="RefSeq" id="WP_252795168.1">
    <property type="nucleotide sequence ID" value="NZ_CP097121.1"/>
</dbReference>
<keyword evidence="5" id="KW-0540">Nuclease</keyword>
<dbReference type="PANTHER" id="PTHR30408:SF12">
    <property type="entry name" value="TYPE I RESTRICTION ENZYME MJAVIII SPECIFICITY SUBUNIT"/>
    <property type="match status" value="1"/>
</dbReference>
<protein>
    <submittedName>
        <fullName evidence="5">Restriction endonuclease subunit S</fullName>
        <ecNumber evidence="5">3.1.21.-</ecNumber>
    </submittedName>
</protein>
<reference evidence="5" key="1">
    <citation type="submission" date="2022-05" db="EMBL/GenBank/DDBJ databases">
        <authorList>
            <person name="Oliphant S.A."/>
            <person name="Watson-Haigh N.S."/>
            <person name="Sumby K.M."/>
            <person name="Gardner J.M."/>
            <person name="Jiranek V."/>
        </authorList>
    </citation>
    <scope>NUCLEOTIDE SEQUENCE</scope>
    <source>
        <strain evidence="5">KI4_A6</strain>
    </source>
</reference>
<keyword evidence="5" id="KW-0378">Hydrolase</keyword>
<keyword evidence="3" id="KW-0238">DNA-binding</keyword>
<keyword evidence="2" id="KW-0680">Restriction system</keyword>
<dbReference type="Pfam" id="PF01420">
    <property type="entry name" value="Methylase_S"/>
    <property type="match status" value="2"/>
</dbReference>
<dbReference type="InterPro" id="IPR000055">
    <property type="entry name" value="Restrct_endonuc_typeI_TRD"/>
</dbReference>
<dbReference type="EMBL" id="CP097121">
    <property type="protein sequence ID" value="USS90654.1"/>
    <property type="molecule type" value="Genomic_DNA"/>
</dbReference>
<proteinExistence type="inferred from homology"/>
<dbReference type="EC" id="3.1.21.-" evidence="5"/>
<evidence type="ECO:0000313" key="6">
    <source>
        <dbReference type="Proteomes" id="UP001056164"/>
    </source>
</evidence>
<dbReference type="PANTHER" id="PTHR30408">
    <property type="entry name" value="TYPE-1 RESTRICTION ENZYME ECOKI SPECIFICITY PROTEIN"/>
    <property type="match status" value="1"/>
</dbReference>
<name>A0ABY5BVX3_9LACO</name>
<feature type="domain" description="Type I restriction modification DNA specificity" evidence="4">
    <location>
        <begin position="19"/>
        <end position="193"/>
    </location>
</feature>
<dbReference type="GO" id="GO:0004519">
    <property type="term" value="F:endonuclease activity"/>
    <property type="evidence" value="ECO:0007669"/>
    <property type="project" value="UniProtKB-KW"/>
</dbReference>
<evidence type="ECO:0000259" key="4">
    <source>
        <dbReference type="Pfam" id="PF01420"/>
    </source>
</evidence>
<keyword evidence="5" id="KW-0255">Endonuclease</keyword>
<keyword evidence="6" id="KW-1185">Reference proteome</keyword>
<dbReference type="Gene3D" id="1.10.287.1120">
    <property type="entry name" value="Bipartite methylase S protein"/>
    <property type="match status" value="1"/>
</dbReference>
<dbReference type="InterPro" id="IPR044946">
    <property type="entry name" value="Restrct_endonuc_typeI_TRD_sf"/>
</dbReference>
<dbReference type="Gene3D" id="3.90.220.20">
    <property type="entry name" value="DNA methylase specificity domains"/>
    <property type="match status" value="2"/>
</dbReference>